<dbReference type="SUPFAM" id="SSF55486">
    <property type="entry name" value="Metalloproteases ('zincins'), catalytic domain"/>
    <property type="match status" value="1"/>
</dbReference>
<keyword evidence="2" id="KW-0645">Protease</keyword>
<accession>A0A1H4P2Z6</accession>
<evidence type="ECO:0000256" key="1">
    <source>
        <dbReference type="ARBA" id="ARBA00001947"/>
    </source>
</evidence>
<evidence type="ECO:0000313" key="11">
    <source>
        <dbReference type="Proteomes" id="UP000182409"/>
    </source>
</evidence>
<dbReference type="InterPro" id="IPR024079">
    <property type="entry name" value="MetalloPept_cat_dom_sf"/>
</dbReference>
<feature type="domain" description="Peptidase M13 C-terminal" evidence="8">
    <location>
        <begin position="478"/>
        <end position="678"/>
    </location>
</feature>
<dbReference type="Proteomes" id="UP000182409">
    <property type="component" value="Unassembled WGS sequence"/>
</dbReference>
<gene>
    <name evidence="10" type="ORF">SAMN05443244_2436</name>
</gene>
<sequence length="681" mass="74225">MSLRLTVVSFGLAAAFASTAFAQTQSHGVSTASMDRSVKPGDDFYKFANGTYVAKTTIPADRSGISVFSILGDRALAHVTAIVTDPALDKAPAGSDGRRIADLYKAYMDEAAIEAHGRATLDAQLKPILAVKTRHDLAVELGRSLRNDVDALNNTNYHTANLFGLWVAPGFNDPDHYAPYLLQGGLGLATRDYYLSDAPRMKTILDAYGKHLANNFRLLGMDRAEERATAVLSLEKAIAQKQISLADSENIEHANNPWSMNDFDTKAPGLDWKAFFTAAGLGTQKSFIVWQPSAFTAESALVASQPIEIWKDFLVAHFVDAHTSGISKAFAEERFEYSKAITGTQQQRPRQQRAVGLVSADLGDAVGKLYAQQFFTAAEKAKVQALVANLMAAFRTRLQTLTWMNAATRAEAITKLDALQVGIGYPDKWRSYAGLEIKPDDLLGDYVRDEMFEYRYALSQIGKPTDRKEWTMTPQTVNAVNLPLDNGLNFPAAILQPPFYDPAATDAVNYGAIGAVIGHEVSHTFDSEGAAFDSKGRVRNWWTQADLAHFNASNAALAAQYDAYAPFPDLHLNGKQTLGENIADAAGLQAAYDAFHASLHGQAAPVIDGLTGDQQFFLAFAQNYSGVEREAALRSQVLGDPHSPGRFRAATVRNVDGWYDAFGVKPGDALYLAPDQRVHIW</sequence>
<feature type="chain" id="PRO_5010347135" evidence="7">
    <location>
        <begin position="23"/>
        <end position="681"/>
    </location>
</feature>
<evidence type="ECO:0000256" key="6">
    <source>
        <dbReference type="ARBA" id="ARBA00023049"/>
    </source>
</evidence>
<dbReference type="CDD" id="cd08662">
    <property type="entry name" value="M13"/>
    <property type="match status" value="1"/>
</dbReference>
<comment type="cofactor">
    <cofactor evidence="1">
        <name>Zn(2+)</name>
        <dbReference type="ChEBI" id="CHEBI:29105"/>
    </cofactor>
</comment>
<evidence type="ECO:0000256" key="2">
    <source>
        <dbReference type="ARBA" id="ARBA00022670"/>
    </source>
</evidence>
<proteinExistence type="predicted"/>
<dbReference type="InterPro" id="IPR018497">
    <property type="entry name" value="Peptidase_M13_C"/>
</dbReference>
<dbReference type="EMBL" id="FNSD01000001">
    <property type="protein sequence ID" value="SEC01759.1"/>
    <property type="molecule type" value="Genomic_DNA"/>
</dbReference>
<dbReference type="GO" id="GO:0046872">
    <property type="term" value="F:metal ion binding"/>
    <property type="evidence" value="ECO:0007669"/>
    <property type="project" value="UniProtKB-KW"/>
</dbReference>
<dbReference type="Gene3D" id="3.40.390.10">
    <property type="entry name" value="Collagenase (Catalytic Domain)"/>
    <property type="match status" value="1"/>
</dbReference>
<evidence type="ECO:0000313" key="10">
    <source>
        <dbReference type="EMBL" id="SEC01759.1"/>
    </source>
</evidence>
<keyword evidence="4" id="KW-0378">Hydrolase</keyword>
<organism evidence="10 11">
    <name type="scientific">Terriglobus roseus</name>
    <dbReference type="NCBI Taxonomy" id="392734"/>
    <lineage>
        <taxon>Bacteria</taxon>
        <taxon>Pseudomonadati</taxon>
        <taxon>Acidobacteriota</taxon>
        <taxon>Terriglobia</taxon>
        <taxon>Terriglobales</taxon>
        <taxon>Acidobacteriaceae</taxon>
        <taxon>Terriglobus</taxon>
    </lineage>
</organism>
<dbReference type="GO" id="GO:0004222">
    <property type="term" value="F:metalloendopeptidase activity"/>
    <property type="evidence" value="ECO:0007669"/>
    <property type="project" value="InterPro"/>
</dbReference>
<evidence type="ECO:0000259" key="8">
    <source>
        <dbReference type="Pfam" id="PF01431"/>
    </source>
</evidence>
<dbReference type="RefSeq" id="WP_074654303.1">
    <property type="nucleotide sequence ID" value="NZ_FNSD01000001.1"/>
</dbReference>
<dbReference type="GO" id="GO:0016485">
    <property type="term" value="P:protein processing"/>
    <property type="evidence" value="ECO:0007669"/>
    <property type="project" value="TreeGrafter"/>
</dbReference>
<dbReference type="PRINTS" id="PR00786">
    <property type="entry name" value="NEPRILYSIN"/>
</dbReference>
<reference evidence="10 11" key="1">
    <citation type="submission" date="2016-10" db="EMBL/GenBank/DDBJ databases">
        <authorList>
            <person name="de Groot N.N."/>
        </authorList>
    </citation>
    <scope>NUCLEOTIDE SEQUENCE [LARGE SCALE GENOMIC DNA]</scope>
    <source>
        <strain evidence="10 11">AB35.6</strain>
    </source>
</reference>
<dbReference type="AlphaFoldDB" id="A0A1H4P2Z6"/>
<evidence type="ECO:0000256" key="4">
    <source>
        <dbReference type="ARBA" id="ARBA00022801"/>
    </source>
</evidence>
<keyword evidence="6" id="KW-0482">Metalloprotease</keyword>
<dbReference type="Pfam" id="PF01431">
    <property type="entry name" value="Peptidase_M13"/>
    <property type="match status" value="1"/>
</dbReference>
<protein>
    <submittedName>
        <fullName evidence="10">Endothelin-converting enzyme Metallo peptidase. MEROPS family M13</fullName>
    </submittedName>
</protein>
<dbReference type="Gene3D" id="1.10.1380.10">
    <property type="entry name" value="Neutral endopeptidase , domain2"/>
    <property type="match status" value="1"/>
</dbReference>
<dbReference type="InterPro" id="IPR000718">
    <property type="entry name" value="Peptidase_M13"/>
</dbReference>
<evidence type="ECO:0000259" key="9">
    <source>
        <dbReference type="Pfam" id="PF05649"/>
    </source>
</evidence>
<dbReference type="OrthoDB" id="9775677at2"/>
<dbReference type="PANTHER" id="PTHR11733:SF211">
    <property type="entry name" value="OLIGOPEPTIDASE LIPOPROTEIN M13 FAMILY"/>
    <property type="match status" value="1"/>
</dbReference>
<dbReference type="PANTHER" id="PTHR11733">
    <property type="entry name" value="ZINC METALLOPROTEASE FAMILY M13 NEPRILYSIN-RELATED"/>
    <property type="match status" value="1"/>
</dbReference>
<feature type="domain" description="Peptidase M13 N-terminal" evidence="9">
    <location>
        <begin position="40"/>
        <end position="426"/>
    </location>
</feature>
<dbReference type="GO" id="GO:0005886">
    <property type="term" value="C:plasma membrane"/>
    <property type="evidence" value="ECO:0007669"/>
    <property type="project" value="TreeGrafter"/>
</dbReference>
<keyword evidence="3" id="KW-0479">Metal-binding</keyword>
<evidence type="ECO:0000256" key="3">
    <source>
        <dbReference type="ARBA" id="ARBA00022723"/>
    </source>
</evidence>
<dbReference type="Pfam" id="PF05649">
    <property type="entry name" value="Peptidase_M13_N"/>
    <property type="match status" value="1"/>
</dbReference>
<dbReference type="InterPro" id="IPR042089">
    <property type="entry name" value="Peptidase_M13_dom_2"/>
</dbReference>
<keyword evidence="7" id="KW-0732">Signal</keyword>
<evidence type="ECO:0000256" key="7">
    <source>
        <dbReference type="SAM" id="SignalP"/>
    </source>
</evidence>
<dbReference type="PROSITE" id="PS51885">
    <property type="entry name" value="NEPRILYSIN"/>
    <property type="match status" value="1"/>
</dbReference>
<dbReference type="InterPro" id="IPR008753">
    <property type="entry name" value="Peptidase_M13_N"/>
</dbReference>
<feature type="signal peptide" evidence="7">
    <location>
        <begin position="1"/>
        <end position="22"/>
    </location>
</feature>
<evidence type="ECO:0000256" key="5">
    <source>
        <dbReference type="ARBA" id="ARBA00022833"/>
    </source>
</evidence>
<name>A0A1H4P2Z6_9BACT</name>
<keyword evidence="5" id="KW-0862">Zinc</keyword>